<accession>A0A0E9SKA8</accession>
<evidence type="ECO:0000313" key="2">
    <source>
        <dbReference type="EMBL" id="JAH41120.1"/>
    </source>
</evidence>
<evidence type="ECO:0000256" key="1">
    <source>
        <dbReference type="SAM" id="MobiDB-lite"/>
    </source>
</evidence>
<name>A0A0E9SKA8_ANGAN</name>
<feature type="region of interest" description="Disordered" evidence="1">
    <location>
        <begin position="1"/>
        <end position="25"/>
    </location>
</feature>
<organism evidence="2">
    <name type="scientific">Anguilla anguilla</name>
    <name type="common">European freshwater eel</name>
    <name type="synonym">Muraena anguilla</name>
    <dbReference type="NCBI Taxonomy" id="7936"/>
    <lineage>
        <taxon>Eukaryota</taxon>
        <taxon>Metazoa</taxon>
        <taxon>Chordata</taxon>
        <taxon>Craniata</taxon>
        <taxon>Vertebrata</taxon>
        <taxon>Euteleostomi</taxon>
        <taxon>Actinopterygii</taxon>
        <taxon>Neopterygii</taxon>
        <taxon>Teleostei</taxon>
        <taxon>Anguilliformes</taxon>
        <taxon>Anguillidae</taxon>
        <taxon>Anguilla</taxon>
    </lineage>
</organism>
<dbReference type="AlphaFoldDB" id="A0A0E9SKA8"/>
<proteinExistence type="predicted"/>
<protein>
    <submittedName>
        <fullName evidence="2">Uncharacterized protein</fullName>
    </submittedName>
</protein>
<sequence length="25" mass="3066">MKKLKLKHTLKPKEKNTIKNRDPYI</sequence>
<reference evidence="2" key="2">
    <citation type="journal article" date="2015" name="Fish Shellfish Immunol.">
        <title>Early steps in the European eel (Anguilla anguilla)-Vibrio vulnificus interaction in the gills: Role of the RtxA13 toxin.</title>
        <authorList>
            <person name="Callol A."/>
            <person name="Pajuelo D."/>
            <person name="Ebbesson L."/>
            <person name="Teles M."/>
            <person name="MacKenzie S."/>
            <person name="Amaro C."/>
        </authorList>
    </citation>
    <scope>NUCLEOTIDE SEQUENCE</scope>
</reference>
<dbReference type="EMBL" id="GBXM01067457">
    <property type="protein sequence ID" value="JAH41120.1"/>
    <property type="molecule type" value="Transcribed_RNA"/>
</dbReference>
<feature type="compositionally biased region" description="Basic and acidic residues" evidence="1">
    <location>
        <begin position="11"/>
        <end position="25"/>
    </location>
</feature>
<feature type="compositionally biased region" description="Basic residues" evidence="1">
    <location>
        <begin position="1"/>
        <end position="10"/>
    </location>
</feature>
<reference evidence="2" key="1">
    <citation type="submission" date="2014-11" db="EMBL/GenBank/DDBJ databases">
        <authorList>
            <person name="Amaro Gonzalez C."/>
        </authorList>
    </citation>
    <scope>NUCLEOTIDE SEQUENCE</scope>
</reference>